<dbReference type="AlphaFoldDB" id="A0A0C9UMJ8"/>
<evidence type="ECO:0000313" key="2">
    <source>
        <dbReference type="EMBL" id="KIJ26480.1"/>
    </source>
</evidence>
<evidence type="ECO:0000313" key="3">
    <source>
        <dbReference type="Proteomes" id="UP000054279"/>
    </source>
</evidence>
<feature type="transmembrane region" description="Helical" evidence="1">
    <location>
        <begin position="154"/>
        <end position="175"/>
    </location>
</feature>
<dbReference type="HOGENOM" id="CLU_1441904_0_0_1"/>
<protein>
    <submittedName>
        <fullName evidence="2">Uncharacterized protein</fullName>
    </submittedName>
</protein>
<organism evidence="2 3">
    <name type="scientific">Sphaerobolus stellatus (strain SS14)</name>
    <dbReference type="NCBI Taxonomy" id="990650"/>
    <lineage>
        <taxon>Eukaryota</taxon>
        <taxon>Fungi</taxon>
        <taxon>Dikarya</taxon>
        <taxon>Basidiomycota</taxon>
        <taxon>Agaricomycotina</taxon>
        <taxon>Agaricomycetes</taxon>
        <taxon>Phallomycetidae</taxon>
        <taxon>Geastrales</taxon>
        <taxon>Sphaerobolaceae</taxon>
        <taxon>Sphaerobolus</taxon>
    </lineage>
</organism>
<keyword evidence="1" id="KW-0472">Membrane</keyword>
<sequence length="188" mass="21572">MAAPHPQHSLLTICCKADNPFDPRHVSPHHPRIMPPAKNGMYWCRTCCIFFDNIRQANDHAFPSNQMKILRCPWAIEQLEHEKFASENLLKRHLTTGHCAQEYRRKYGDKYGIPPRLNISLHTEGHVILPIIPEDHIQPSFPIKRTNASAVLRFFLGMLIMRSFTLCTSALYTLASTVMSVANGRNKR</sequence>
<proteinExistence type="predicted"/>
<keyword evidence="1" id="KW-1133">Transmembrane helix</keyword>
<keyword evidence="3" id="KW-1185">Reference proteome</keyword>
<dbReference type="EMBL" id="KN837368">
    <property type="protein sequence ID" value="KIJ26480.1"/>
    <property type="molecule type" value="Genomic_DNA"/>
</dbReference>
<gene>
    <name evidence="2" type="ORF">M422DRAFT_272461</name>
</gene>
<reference evidence="2 3" key="1">
    <citation type="submission" date="2014-06" db="EMBL/GenBank/DDBJ databases">
        <title>Evolutionary Origins and Diversification of the Mycorrhizal Mutualists.</title>
        <authorList>
            <consortium name="DOE Joint Genome Institute"/>
            <consortium name="Mycorrhizal Genomics Consortium"/>
            <person name="Kohler A."/>
            <person name="Kuo A."/>
            <person name="Nagy L.G."/>
            <person name="Floudas D."/>
            <person name="Copeland A."/>
            <person name="Barry K.W."/>
            <person name="Cichocki N."/>
            <person name="Veneault-Fourrey C."/>
            <person name="LaButti K."/>
            <person name="Lindquist E.A."/>
            <person name="Lipzen A."/>
            <person name="Lundell T."/>
            <person name="Morin E."/>
            <person name="Murat C."/>
            <person name="Riley R."/>
            <person name="Ohm R."/>
            <person name="Sun H."/>
            <person name="Tunlid A."/>
            <person name="Henrissat B."/>
            <person name="Grigoriev I.V."/>
            <person name="Hibbett D.S."/>
            <person name="Martin F."/>
        </authorList>
    </citation>
    <scope>NUCLEOTIDE SEQUENCE [LARGE SCALE GENOMIC DNA]</scope>
    <source>
        <strain evidence="2 3">SS14</strain>
    </source>
</reference>
<name>A0A0C9UMJ8_SPHS4</name>
<keyword evidence="1" id="KW-0812">Transmembrane</keyword>
<accession>A0A0C9UMJ8</accession>
<dbReference type="Proteomes" id="UP000054279">
    <property type="component" value="Unassembled WGS sequence"/>
</dbReference>
<evidence type="ECO:0000256" key="1">
    <source>
        <dbReference type="SAM" id="Phobius"/>
    </source>
</evidence>